<dbReference type="EMBL" id="SRKY01000002">
    <property type="protein sequence ID" value="THH37415.1"/>
    <property type="molecule type" value="Genomic_DNA"/>
</dbReference>
<comment type="caution">
    <text evidence="7">The sequence shown here is derived from an EMBL/GenBank/DDBJ whole genome shotgun (WGS) entry which is preliminary data.</text>
</comment>
<dbReference type="RefSeq" id="WP_136463011.1">
    <property type="nucleotide sequence ID" value="NZ_SRKY01000002.1"/>
</dbReference>
<dbReference type="GO" id="GO:0008453">
    <property type="term" value="F:alanine-glyoxylate transaminase activity"/>
    <property type="evidence" value="ECO:0007669"/>
    <property type="project" value="TreeGrafter"/>
</dbReference>
<dbReference type="Gene3D" id="3.40.640.10">
    <property type="entry name" value="Type I PLP-dependent aspartate aminotransferase-like (Major domain)"/>
    <property type="match status" value="1"/>
</dbReference>
<dbReference type="PANTHER" id="PTHR21152">
    <property type="entry name" value="AMINOTRANSFERASE CLASS V"/>
    <property type="match status" value="1"/>
</dbReference>
<name>A0A4S4NF42_9RHOB</name>
<comment type="similarity">
    <text evidence="2">Belongs to the class-V pyridoxal-phosphate-dependent aminotransferase family.</text>
</comment>
<dbReference type="Proteomes" id="UP000306602">
    <property type="component" value="Unassembled WGS sequence"/>
</dbReference>
<keyword evidence="7" id="KW-0808">Transferase</keyword>
<dbReference type="InterPro" id="IPR024169">
    <property type="entry name" value="SP_NH2Trfase/AEP_transaminase"/>
</dbReference>
<evidence type="ECO:0000256" key="2">
    <source>
        <dbReference type="ARBA" id="ARBA00009236"/>
    </source>
</evidence>
<protein>
    <submittedName>
        <fullName evidence="7">Alanine--glyoxylate aminotransferase family protein</fullName>
    </submittedName>
</protein>
<proteinExistence type="inferred from homology"/>
<evidence type="ECO:0000256" key="1">
    <source>
        <dbReference type="ARBA" id="ARBA00001933"/>
    </source>
</evidence>
<organism evidence="7 8">
    <name type="scientific">Aliishimia ponticola</name>
    <dbReference type="NCBI Taxonomy" id="2499833"/>
    <lineage>
        <taxon>Bacteria</taxon>
        <taxon>Pseudomonadati</taxon>
        <taxon>Pseudomonadota</taxon>
        <taxon>Alphaproteobacteria</taxon>
        <taxon>Rhodobacterales</taxon>
        <taxon>Paracoccaceae</taxon>
        <taxon>Aliishimia</taxon>
    </lineage>
</organism>
<dbReference type="InterPro" id="IPR015421">
    <property type="entry name" value="PyrdxlP-dep_Trfase_major"/>
</dbReference>
<dbReference type="Gene3D" id="3.90.1150.10">
    <property type="entry name" value="Aspartate Aminotransferase, domain 1"/>
    <property type="match status" value="1"/>
</dbReference>
<gene>
    <name evidence="7" type="ORF">E4Z66_10940</name>
</gene>
<evidence type="ECO:0000313" key="8">
    <source>
        <dbReference type="Proteomes" id="UP000306602"/>
    </source>
</evidence>
<evidence type="ECO:0000256" key="4">
    <source>
        <dbReference type="PIRSR" id="PIRSR000524-1"/>
    </source>
</evidence>
<dbReference type="GO" id="GO:0004760">
    <property type="term" value="F:L-serine-pyruvate transaminase activity"/>
    <property type="evidence" value="ECO:0007669"/>
    <property type="project" value="TreeGrafter"/>
</dbReference>
<sequence>MAALLDNIDPDGLEEFSVVFTDRSLNHMSGAFQAVMRDIHEMLCEVYGAEGAVIVPGGGTFGMEAVARQFARDRKVLVVRNGWFSYRWSQIIESGDLTAEATVMKARQTGNSSTSPFAPAPIDEVVAEIKTRKPDVVFAPHVETSAGVILPDDYIQQMAAAAHEVGALTVLDCIASGCVWVDMRALGVDVLISAPQKGWSASPCAGLVMLSAKALARLEETTSDSFAADLKKWRQIMQAYLDGGHAYHATMPTDALRDFRDTMLETRAYGFDKLRDAQWALGRAVREMMAQKGLQSVAADGFGAPGVVVSYTSDPDVQNGKKFAAQGMQIAAGVPLACDEPADFRTFRIGLFGLDKLYDVDGTVARLRKTVDKVL</sequence>
<evidence type="ECO:0000256" key="3">
    <source>
        <dbReference type="ARBA" id="ARBA00022898"/>
    </source>
</evidence>
<evidence type="ECO:0000256" key="5">
    <source>
        <dbReference type="PIRSR" id="PIRSR000524-50"/>
    </source>
</evidence>
<reference evidence="7 8" key="1">
    <citation type="submission" date="2019-04" db="EMBL/GenBank/DDBJ databases">
        <title>Shimia ponticola sp. nov., isolated from seawater.</title>
        <authorList>
            <person name="Kim Y.-O."/>
            <person name="Yoon J.-H."/>
        </authorList>
    </citation>
    <scope>NUCLEOTIDE SEQUENCE [LARGE SCALE GENOMIC DNA]</scope>
    <source>
        <strain evidence="7 8">MYP11</strain>
    </source>
</reference>
<comment type="cofactor">
    <cofactor evidence="1 5">
        <name>pyridoxal 5'-phosphate</name>
        <dbReference type="ChEBI" id="CHEBI:597326"/>
    </cofactor>
</comment>
<keyword evidence="7" id="KW-0032">Aminotransferase</keyword>
<keyword evidence="8" id="KW-1185">Reference proteome</keyword>
<dbReference type="GO" id="GO:0019265">
    <property type="term" value="P:glycine biosynthetic process, by transamination of glyoxylate"/>
    <property type="evidence" value="ECO:0007669"/>
    <property type="project" value="TreeGrafter"/>
</dbReference>
<evidence type="ECO:0000259" key="6">
    <source>
        <dbReference type="Pfam" id="PF00266"/>
    </source>
</evidence>
<dbReference type="InterPro" id="IPR000192">
    <property type="entry name" value="Aminotrans_V_dom"/>
</dbReference>
<dbReference type="Pfam" id="PF00266">
    <property type="entry name" value="Aminotran_5"/>
    <property type="match status" value="1"/>
</dbReference>
<evidence type="ECO:0000313" key="7">
    <source>
        <dbReference type="EMBL" id="THH37415.1"/>
    </source>
</evidence>
<dbReference type="PIRSF" id="PIRSF000524">
    <property type="entry name" value="SPT"/>
    <property type="match status" value="1"/>
</dbReference>
<dbReference type="SUPFAM" id="SSF53383">
    <property type="entry name" value="PLP-dependent transferases"/>
    <property type="match status" value="1"/>
</dbReference>
<dbReference type="AlphaFoldDB" id="A0A4S4NF42"/>
<feature type="modified residue" description="N6-(pyridoxal phosphate)lysine" evidence="5">
    <location>
        <position position="197"/>
    </location>
</feature>
<dbReference type="InterPro" id="IPR015424">
    <property type="entry name" value="PyrdxlP-dep_Trfase"/>
</dbReference>
<keyword evidence="3 5" id="KW-0663">Pyridoxal phosphate</keyword>
<accession>A0A4S4NF42</accession>
<feature type="binding site" evidence="4">
    <location>
        <position position="348"/>
    </location>
    <ligand>
        <name>substrate</name>
    </ligand>
</feature>
<dbReference type="PANTHER" id="PTHR21152:SF40">
    <property type="entry name" value="ALANINE--GLYOXYLATE AMINOTRANSFERASE"/>
    <property type="match status" value="1"/>
</dbReference>
<dbReference type="InterPro" id="IPR015422">
    <property type="entry name" value="PyrdxlP-dep_Trfase_small"/>
</dbReference>
<feature type="domain" description="Aminotransferase class V" evidence="6">
    <location>
        <begin position="22"/>
        <end position="224"/>
    </location>
</feature>
<dbReference type="OrthoDB" id="9766472at2"/>